<evidence type="ECO:0000256" key="1">
    <source>
        <dbReference type="SAM" id="MobiDB-lite"/>
    </source>
</evidence>
<dbReference type="Proteomes" id="UP000499080">
    <property type="component" value="Unassembled WGS sequence"/>
</dbReference>
<proteinExistence type="predicted"/>
<accession>A0A4Y2CSX6</accession>
<name>A0A4Y2CSX6_ARAVE</name>
<feature type="region of interest" description="Disordered" evidence="1">
    <location>
        <begin position="58"/>
        <end position="86"/>
    </location>
</feature>
<organism evidence="2 3">
    <name type="scientific">Araneus ventricosus</name>
    <name type="common">Orbweaver spider</name>
    <name type="synonym">Epeira ventricosa</name>
    <dbReference type="NCBI Taxonomy" id="182803"/>
    <lineage>
        <taxon>Eukaryota</taxon>
        <taxon>Metazoa</taxon>
        <taxon>Ecdysozoa</taxon>
        <taxon>Arthropoda</taxon>
        <taxon>Chelicerata</taxon>
        <taxon>Arachnida</taxon>
        <taxon>Araneae</taxon>
        <taxon>Araneomorphae</taxon>
        <taxon>Entelegynae</taxon>
        <taxon>Araneoidea</taxon>
        <taxon>Araneidae</taxon>
        <taxon>Araneus</taxon>
    </lineage>
</organism>
<dbReference type="AlphaFoldDB" id="A0A4Y2CSX6"/>
<dbReference type="EMBL" id="BGPR01000233">
    <property type="protein sequence ID" value="GBM06788.1"/>
    <property type="molecule type" value="Genomic_DNA"/>
</dbReference>
<sequence>MSRREALESCGVPIQLPIFLFDNPALEHTKIQPEMSMSSRSRKQIARKIGRGIGISLRDSIRRTSRQRRKQQSVASPALHHSVYNL</sequence>
<protein>
    <submittedName>
        <fullName evidence="2">Uncharacterized protein</fullName>
    </submittedName>
</protein>
<evidence type="ECO:0000313" key="3">
    <source>
        <dbReference type="Proteomes" id="UP000499080"/>
    </source>
</evidence>
<keyword evidence="3" id="KW-1185">Reference proteome</keyword>
<reference evidence="2 3" key="1">
    <citation type="journal article" date="2019" name="Sci. Rep.">
        <title>Orb-weaving spider Araneus ventricosus genome elucidates the spidroin gene catalogue.</title>
        <authorList>
            <person name="Kono N."/>
            <person name="Nakamura H."/>
            <person name="Ohtoshi R."/>
            <person name="Moran D.A.P."/>
            <person name="Shinohara A."/>
            <person name="Yoshida Y."/>
            <person name="Fujiwara M."/>
            <person name="Mori M."/>
            <person name="Tomita M."/>
            <person name="Arakawa K."/>
        </authorList>
    </citation>
    <scope>NUCLEOTIDE SEQUENCE [LARGE SCALE GENOMIC DNA]</scope>
</reference>
<evidence type="ECO:0000313" key="2">
    <source>
        <dbReference type="EMBL" id="GBM06788.1"/>
    </source>
</evidence>
<comment type="caution">
    <text evidence="2">The sequence shown here is derived from an EMBL/GenBank/DDBJ whole genome shotgun (WGS) entry which is preliminary data.</text>
</comment>
<gene>
    <name evidence="2" type="ORF">AVEN_63022_1</name>
</gene>